<dbReference type="FunFam" id="3.90.930.12:FF:000001">
    <property type="entry name" value="50S ribosomal protein L6"/>
    <property type="match status" value="1"/>
</dbReference>
<evidence type="ECO:0000256" key="7">
    <source>
        <dbReference type="ARBA" id="ARBA00069413"/>
    </source>
</evidence>
<dbReference type="PANTHER" id="PTHR11655">
    <property type="entry name" value="60S/50S RIBOSOMAL PROTEIN L6/L9"/>
    <property type="match status" value="1"/>
</dbReference>
<dbReference type="GO" id="GO:0002181">
    <property type="term" value="P:cytoplasmic translation"/>
    <property type="evidence" value="ECO:0007669"/>
    <property type="project" value="TreeGrafter"/>
</dbReference>
<dbReference type="GO" id="GO:0019843">
    <property type="term" value="F:rRNA binding"/>
    <property type="evidence" value="ECO:0007669"/>
    <property type="project" value="UniProtKB-UniRule"/>
</dbReference>
<dbReference type="PANTHER" id="PTHR11655:SF14">
    <property type="entry name" value="LARGE RIBOSOMAL SUBUNIT PROTEIN UL6M"/>
    <property type="match status" value="1"/>
</dbReference>
<feature type="domain" description="Large ribosomal subunit protein uL6 alpha-beta" evidence="10">
    <location>
        <begin position="11"/>
        <end position="81"/>
    </location>
</feature>
<keyword evidence="2 8" id="KW-0699">rRNA-binding</keyword>
<dbReference type="RefSeq" id="YP_009684632.1">
    <property type="nucleotide sequence ID" value="NC_044408.1"/>
</dbReference>
<dbReference type="GO" id="GO:0003735">
    <property type="term" value="F:structural constituent of ribosome"/>
    <property type="evidence" value="ECO:0007669"/>
    <property type="project" value="InterPro"/>
</dbReference>
<dbReference type="FunFam" id="3.90.930.12:FF:000002">
    <property type="entry name" value="50S ribosomal protein L6"/>
    <property type="match status" value="1"/>
</dbReference>
<evidence type="ECO:0000313" key="11">
    <source>
        <dbReference type="EMBL" id="QDR24718.1"/>
    </source>
</evidence>
<name>A0A516ZAI0_9STRA</name>
<dbReference type="AlphaFoldDB" id="A0A516ZAI0"/>
<comment type="similarity">
    <text evidence="1 8 9">Belongs to the universal ribosomal protein uL6 family.</text>
</comment>
<keyword evidence="4 8" id="KW-0689">Ribosomal protein</keyword>
<keyword evidence="11" id="KW-0150">Chloroplast</keyword>
<dbReference type="PROSITE" id="PS00525">
    <property type="entry name" value="RIBOSOMAL_L6_1"/>
    <property type="match status" value="1"/>
</dbReference>
<evidence type="ECO:0000256" key="5">
    <source>
        <dbReference type="ARBA" id="ARBA00023274"/>
    </source>
</evidence>
<sequence>MSRIGKLPIGIPKNVNVTLNGTKIEIKGPNGSLDREIPELIGVNMEDDKLIIVKKQENRLARQQYGLVRSLINNMVIGVSTKFEKKLQMIGVGYRAQVQGKELTLSVGFSHPVVFVIPQEIDVKVETNTNLTISGADKAAVGLLASQIRAVRPPEPYKGKGIRYTNEVVLRKAGKSGK</sequence>
<dbReference type="NCBIfam" id="TIGR03654">
    <property type="entry name" value="L6_bact"/>
    <property type="match status" value="1"/>
</dbReference>
<dbReference type="GO" id="GO:0009507">
    <property type="term" value="C:chloroplast"/>
    <property type="evidence" value="ECO:0007669"/>
    <property type="project" value="UniProtKB-SubCell"/>
</dbReference>
<dbReference type="Gene3D" id="3.90.930.12">
    <property type="entry name" value="Ribosomal protein L6, alpha-beta domain"/>
    <property type="match status" value="2"/>
</dbReference>
<keyword evidence="3 8" id="KW-0694">RNA-binding</keyword>
<dbReference type="PIRSF" id="PIRSF002162">
    <property type="entry name" value="Ribosomal_L6"/>
    <property type="match status" value="1"/>
</dbReference>
<dbReference type="Pfam" id="PF00347">
    <property type="entry name" value="Ribosomal_L6"/>
    <property type="match status" value="2"/>
</dbReference>
<evidence type="ECO:0000256" key="2">
    <source>
        <dbReference type="ARBA" id="ARBA00022730"/>
    </source>
</evidence>
<comment type="subcellular location">
    <subcellularLocation>
        <location evidence="8">Plastid</location>
        <location evidence="8">Chloroplast</location>
    </subcellularLocation>
</comment>
<dbReference type="InterPro" id="IPR002358">
    <property type="entry name" value="Ribosomal_uL6_CS"/>
</dbReference>
<comment type="function">
    <text evidence="6 8">Binds 23S rRNA.</text>
</comment>
<evidence type="ECO:0000256" key="4">
    <source>
        <dbReference type="ARBA" id="ARBA00022980"/>
    </source>
</evidence>
<feature type="domain" description="Large ribosomal subunit protein uL6 alpha-beta" evidence="10">
    <location>
        <begin position="90"/>
        <end position="164"/>
    </location>
</feature>
<dbReference type="GeneID" id="41657635"/>
<geneLocation type="chloroplast" evidence="11"/>
<keyword evidence="11" id="KW-0934">Plastid</keyword>
<dbReference type="InterPro" id="IPR019906">
    <property type="entry name" value="Ribosomal_uL6_bac-type"/>
</dbReference>
<dbReference type="InterPro" id="IPR036789">
    <property type="entry name" value="Ribosomal_uL6-like_a/b-dom_sf"/>
</dbReference>
<dbReference type="HAMAP" id="MF_01365_B">
    <property type="entry name" value="Ribosomal_uL6_B"/>
    <property type="match status" value="1"/>
</dbReference>
<dbReference type="GO" id="GO:0005840">
    <property type="term" value="C:ribosome"/>
    <property type="evidence" value="ECO:0007669"/>
    <property type="project" value="UniProtKB-KW"/>
</dbReference>
<accession>A0A516ZAI0</accession>
<dbReference type="SUPFAM" id="SSF56053">
    <property type="entry name" value="Ribosomal protein L6"/>
    <property type="match status" value="2"/>
</dbReference>
<keyword evidence="5 8" id="KW-0687">Ribonucleoprotein</keyword>
<evidence type="ECO:0000259" key="10">
    <source>
        <dbReference type="Pfam" id="PF00347"/>
    </source>
</evidence>
<evidence type="ECO:0000256" key="9">
    <source>
        <dbReference type="RuleBase" id="RU003869"/>
    </source>
</evidence>
<dbReference type="EMBL" id="MK518353">
    <property type="protein sequence ID" value="QDR24718.1"/>
    <property type="molecule type" value="Genomic_DNA"/>
</dbReference>
<evidence type="ECO:0000256" key="1">
    <source>
        <dbReference type="ARBA" id="ARBA00009356"/>
    </source>
</evidence>
<dbReference type="InterPro" id="IPR020040">
    <property type="entry name" value="Ribosomal_uL6_a/b-dom"/>
</dbReference>
<evidence type="ECO:0000256" key="8">
    <source>
        <dbReference type="HAMAP-Rule" id="MF_01365"/>
    </source>
</evidence>
<evidence type="ECO:0000256" key="3">
    <source>
        <dbReference type="ARBA" id="ARBA00022884"/>
    </source>
</evidence>
<gene>
    <name evidence="8 11" type="primary">rpl6</name>
</gene>
<dbReference type="InterPro" id="IPR000702">
    <property type="entry name" value="Ribosomal_uL6-like"/>
</dbReference>
<protein>
    <recommendedName>
        <fullName evidence="7 8">Large ribosomal subunit protein uL6c</fullName>
    </recommendedName>
</protein>
<dbReference type="GO" id="GO:1990904">
    <property type="term" value="C:ribonucleoprotein complex"/>
    <property type="evidence" value="ECO:0007669"/>
    <property type="project" value="UniProtKB-KW"/>
</dbReference>
<evidence type="ECO:0000256" key="6">
    <source>
        <dbReference type="ARBA" id="ARBA00055700"/>
    </source>
</evidence>
<reference evidence="11" key="1">
    <citation type="journal article" date="2019" name="J. Phycol.">
        <title>Dictyochophyceae plastid genomes reveal unusual variability of their organization.</title>
        <authorList>
            <person name="Han K.Y."/>
            <person name="Maciszewski K."/>
            <person name="Graf L."/>
            <person name="Yang J.H."/>
            <person name="Andersen R.A."/>
            <person name="Karnkowska A."/>
            <person name="Yoon H.S."/>
        </authorList>
    </citation>
    <scope>NUCLEOTIDE SEQUENCE</scope>
</reference>
<dbReference type="PRINTS" id="PR00059">
    <property type="entry name" value="RIBOSOMALL6"/>
</dbReference>
<proteinExistence type="inferred from homology"/>
<organism evidence="11">
    <name type="scientific">Pseudopedinella elastica</name>
    <dbReference type="NCBI Taxonomy" id="35684"/>
    <lineage>
        <taxon>Eukaryota</taxon>
        <taxon>Sar</taxon>
        <taxon>Stramenopiles</taxon>
        <taxon>Ochrophyta</taxon>
        <taxon>Dictyochophyceae</taxon>
        <taxon>Pedinellales</taxon>
        <taxon>Pseudopedinella</taxon>
    </lineage>
</organism>
<comment type="subunit">
    <text evidence="8">Part of the 50S ribosomal subunit.</text>
</comment>